<evidence type="ECO:0000313" key="2">
    <source>
        <dbReference type="EMBL" id="MCI50275.1"/>
    </source>
</evidence>
<proteinExistence type="predicted"/>
<dbReference type="EMBL" id="LXQA010413955">
    <property type="protein sequence ID" value="MCI50275.1"/>
    <property type="molecule type" value="Genomic_DNA"/>
</dbReference>
<dbReference type="AlphaFoldDB" id="A0A392SQF5"/>
<sequence length="86" mass="9582">MFSSFERLLKSNQNSVIRSPEPETANTEPINPEVESSPESIEIPSEKLTSEQPILKQSSEHTPPDQTTSEQPIPHQVPEPIPEPIP</sequence>
<dbReference type="Proteomes" id="UP000265520">
    <property type="component" value="Unassembled WGS sequence"/>
</dbReference>
<feature type="non-terminal residue" evidence="2">
    <location>
        <position position="86"/>
    </location>
</feature>
<comment type="caution">
    <text evidence="2">The sequence shown here is derived from an EMBL/GenBank/DDBJ whole genome shotgun (WGS) entry which is preliminary data.</text>
</comment>
<reference evidence="2 3" key="1">
    <citation type="journal article" date="2018" name="Front. Plant Sci.">
        <title>Red Clover (Trifolium pratense) and Zigzag Clover (T. medium) - A Picture of Genomic Similarities and Differences.</title>
        <authorList>
            <person name="Dluhosova J."/>
            <person name="Istvanek J."/>
            <person name="Nedelnik J."/>
            <person name="Repkova J."/>
        </authorList>
    </citation>
    <scope>NUCLEOTIDE SEQUENCE [LARGE SCALE GENOMIC DNA]</scope>
    <source>
        <strain evidence="3">cv. 10/8</strain>
        <tissue evidence="2">Leaf</tissue>
    </source>
</reference>
<accession>A0A392SQF5</accession>
<evidence type="ECO:0000313" key="3">
    <source>
        <dbReference type="Proteomes" id="UP000265520"/>
    </source>
</evidence>
<evidence type="ECO:0000256" key="1">
    <source>
        <dbReference type="SAM" id="MobiDB-lite"/>
    </source>
</evidence>
<feature type="compositionally biased region" description="Pro residues" evidence="1">
    <location>
        <begin position="75"/>
        <end position="86"/>
    </location>
</feature>
<feature type="compositionally biased region" description="Low complexity" evidence="1">
    <location>
        <begin position="28"/>
        <end position="43"/>
    </location>
</feature>
<protein>
    <submittedName>
        <fullName evidence="2">Uncharacterized protein</fullName>
    </submittedName>
</protein>
<name>A0A392SQF5_9FABA</name>
<organism evidence="2 3">
    <name type="scientific">Trifolium medium</name>
    <dbReference type="NCBI Taxonomy" id="97028"/>
    <lineage>
        <taxon>Eukaryota</taxon>
        <taxon>Viridiplantae</taxon>
        <taxon>Streptophyta</taxon>
        <taxon>Embryophyta</taxon>
        <taxon>Tracheophyta</taxon>
        <taxon>Spermatophyta</taxon>
        <taxon>Magnoliopsida</taxon>
        <taxon>eudicotyledons</taxon>
        <taxon>Gunneridae</taxon>
        <taxon>Pentapetalae</taxon>
        <taxon>rosids</taxon>
        <taxon>fabids</taxon>
        <taxon>Fabales</taxon>
        <taxon>Fabaceae</taxon>
        <taxon>Papilionoideae</taxon>
        <taxon>50 kb inversion clade</taxon>
        <taxon>NPAAA clade</taxon>
        <taxon>Hologalegina</taxon>
        <taxon>IRL clade</taxon>
        <taxon>Trifolieae</taxon>
        <taxon>Trifolium</taxon>
    </lineage>
</organism>
<feature type="region of interest" description="Disordered" evidence="1">
    <location>
        <begin position="1"/>
        <end position="86"/>
    </location>
</feature>
<keyword evidence="3" id="KW-1185">Reference proteome</keyword>